<dbReference type="InterPro" id="IPR019734">
    <property type="entry name" value="TPR_rpt"/>
</dbReference>
<organism evidence="3 4">
    <name type="scientific">Nibricoccus aquaticus</name>
    <dbReference type="NCBI Taxonomy" id="2576891"/>
    <lineage>
        <taxon>Bacteria</taxon>
        <taxon>Pseudomonadati</taxon>
        <taxon>Verrucomicrobiota</taxon>
        <taxon>Opitutia</taxon>
        <taxon>Opitutales</taxon>
        <taxon>Opitutaceae</taxon>
        <taxon>Nibricoccus</taxon>
    </lineage>
</organism>
<accession>A0A290QIA5</accession>
<dbReference type="OrthoDB" id="194944at2"/>
<feature type="transmembrane region" description="Helical" evidence="2">
    <location>
        <begin position="40"/>
        <end position="58"/>
    </location>
</feature>
<dbReference type="KEGG" id="vbh:CMV30_06410"/>
<dbReference type="Proteomes" id="UP000217265">
    <property type="component" value="Chromosome"/>
</dbReference>
<dbReference type="EMBL" id="CP023344">
    <property type="protein sequence ID" value="ATC63612.1"/>
    <property type="molecule type" value="Genomic_DNA"/>
</dbReference>
<gene>
    <name evidence="3" type="ORF">CMV30_06410</name>
</gene>
<keyword evidence="4" id="KW-1185">Reference proteome</keyword>
<evidence type="ECO:0000313" key="4">
    <source>
        <dbReference type="Proteomes" id="UP000217265"/>
    </source>
</evidence>
<evidence type="ECO:0000313" key="3">
    <source>
        <dbReference type="EMBL" id="ATC63612.1"/>
    </source>
</evidence>
<protein>
    <submittedName>
        <fullName evidence="3">Uncharacterized protein</fullName>
    </submittedName>
</protein>
<keyword evidence="1" id="KW-0802">TPR repeat</keyword>
<dbReference type="AlphaFoldDB" id="A0A290QIA5"/>
<dbReference type="RefSeq" id="WP_096055244.1">
    <property type="nucleotide sequence ID" value="NZ_CP023344.1"/>
</dbReference>
<sequence>MSTSAPQDPQTPANAPVIDVPVAPNFEETLRKFWKKNSKAIYFACATAFVVIIAKGGLEYFRAQKEKDIAAAYAAASTSERLKSFASQYPDHLLGAAATLQLADEVYSAGKYADAAASYQKASSVFKTGPFGARALLGAAISKVLSGQSADGEAKLKQLSDDATQLKVIRAEASYHLATIAMEAGRTDEAVKYFDLVSTLDPMGTWSRRAMMHRASLPVAPASTLLPISTTK</sequence>
<dbReference type="InterPro" id="IPR011990">
    <property type="entry name" value="TPR-like_helical_dom_sf"/>
</dbReference>
<feature type="repeat" description="TPR" evidence="1">
    <location>
        <begin position="171"/>
        <end position="204"/>
    </location>
</feature>
<keyword evidence="2" id="KW-0812">Transmembrane</keyword>
<keyword evidence="2" id="KW-1133">Transmembrane helix</keyword>
<keyword evidence="2" id="KW-0472">Membrane</keyword>
<dbReference type="PROSITE" id="PS50005">
    <property type="entry name" value="TPR"/>
    <property type="match status" value="1"/>
</dbReference>
<evidence type="ECO:0000256" key="2">
    <source>
        <dbReference type="SAM" id="Phobius"/>
    </source>
</evidence>
<proteinExistence type="predicted"/>
<dbReference type="SMART" id="SM00028">
    <property type="entry name" value="TPR"/>
    <property type="match status" value="2"/>
</dbReference>
<dbReference type="Gene3D" id="1.25.40.10">
    <property type="entry name" value="Tetratricopeptide repeat domain"/>
    <property type="match status" value="1"/>
</dbReference>
<name>A0A290QIA5_9BACT</name>
<reference evidence="3 4" key="1">
    <citation type="submission" date="2017-09" db="EMBL/GenBank/DDBJ databases">
        <title>Complete genome sequence of Verrucomicrobial strain HZ-65, isolated from freshwater.</title>
        <authorList>
            <person name="Choi A."/>
        </authorList>
    </citation>
    <scope>NUCLEOTIDE SEQUENCE [LARGE SCALE GENOMIC DNA]</scope>
    <source>
        <strain evidence="3 4">HZ-65</strain>
    </source>
</reference>
<dbReference type="SUPFAM" id="SSF48452">
    <property type="entry name" value="TPR-like"/>
    <property type="match status" value="1"/>
</dbReference>
<evidence type="ECO:0000256" key="1">
    <source>
        <dbReference type="PROSITE-ProRule" id="PRU00339"/>
    </source>
</evidence>